<sequence>MQYVGSELERLALIDTDPNNADLLGRSAFNRYYYAAFLITRETLGYMQPNWKGTPHANIPELLITKLKKPAKPALTKQRRSGLITPGEESRLLSGLSTTASELAQLLTQAYDARILADYEPEIKTTKDKNVICLKSHKLTTARQWPEQADRYCARLKRIWKEIGLA</sequence>
<organism evidence="1 2">
    <name type="scientific">Alteromonas mediterranea</name>
    <dbReference type="NCBI Taxonomy" id="314275"/>
    <lineage>
        <taxon>Bacteria</taxon>
        <taxon>Pseudomonadati</taxon>
        <taxon>Pseudomonadota</taxon>
        <taxon>Gammaproteobacteria</taxon>
        <taxon>Alteromonadales</taxon>
        <taxon>Alteromonadaceae</taxon>
        <taxon>Alteromonas/Salinimonas group</taxon>
        <taxon>Alteromonas</taxon>
    </lineage>
</organism>
<dbReference type="RefSeq" id="WP_015066355.1">
    <property type="nucleotide sequence ID" value="NZ_CAXGIV010000009.1"/>
</dbReference>
<accession>A0AAC9ACU1</accession>
<reference evidence="1 2" key="1">
    <citation type="submission" date="2015-12" db="EMBL/GenBank/DDBJ databases">
        <title>Intraspecies pangenome expansion in the marine bacterium Alteromonas.</title>
        <authorList>
            <person name="Lopez-Perez M."/>
            <person name="Rodriguez-Valera F."/>
        </authorList>
    </citation>
    <scope>NUCLEOTIDE SEQUENCE [LARGE SCALE GENOMIC DNA]</scope>
    <source>
        <strain evidence="1 2">UM8</strain>
    </source>
</reference>
<name>A0AAC9ACU1_9ALTE</name>
<evidence type="ECO:0000313" key="1">
    <source>
        <dbReference type="EMBL" id="AMJ77604.1"/>
    </source>
</evidence>
<gene>
    <name evidence="1" type="ORF">AV942_04380</name>
</gene>
<evidence type="ECO:0008006" key="3">
    <source>
        <dbReference type="Google" id="ProtNLM"/>
    </source>
</evidence>
<dbReference type="Proteomes" id="UP000061468">
    <property type="component" value="Chromosome"/>
</dbReference>
<evidence type="ECO:0000313" key="2">
    <source>
        <dbReference type="Proteomes" id="UP000061468"/>
    </source>
</evidence>
<dbReference type="Gene3D" id="1.20.120.330">
    <property type="entry name" value="Nucleotidyltransferases domain 2"/>
    <property type="match status" value="1"/>
</dbReference>
<dbReference type="AlphaFoldDB" id="A0AAC9ACU1"/>
<protein>
    <recommendedName>
        <fullName evidence="3">HEPN domain-containing protein</fullName>
    </recommendedName>
</protein>
<dbReference type="EMBL" id="CP013928">
    <property type="protein sequence ID" value="AMJ77604.1"/>
    <property type="molecule type" value="Genomic_DNA"/>
</dbReference>
<proteinExistence type="predicted"/>